<keyword evidence="2" id="KW-1185">Reference proteome</keyword>
<sequence>MLTSSSTRSNLYKAGYMESSDLLKSYINIKKKGYNFRLFQGISGPHWRRDGIKSWNSFETHSRSPLFVPPSEWSPPPLCPRPALSSLSSSTTLPHRAKQDIFASSSPSVPVIHLISYFGESQPDLGYLLEATNDELGLLRPTAKEEAMGLQVLPKMEYLLVIVATLWGWATKGLK</sequence>
<comment type="caution">
    <text evidence="1">The sequence shown here is derived from an EMBL/GenBank/DDBJ whole genome shotgun (WGS) entry which is preliminary data.</text>
</comment>
<dbReference type="Proteomes" id="UP000593562">
    <property type="component" value="Unassembled WGS sequence"/>
</dbReference>
<dbReference type="AlphaFoldDB" id="A0A7J7DGT8"/>
<accession>A0A7J7DGT8</accession>
<organism evidence="1 2">
    <name type="scientific">Tripterygium wilfordii</name>
    <name type="common">Thunder God vine</name>
    <dbReference type="NCBI Taxonomy" id="458696"/>
    <lineage>
        <taxon>Eukaryota</taxon>
        <taxon>Viridiplantae</taxon>
        <taxon>Streptophyta</taxon>
        <taxon>Embryophyta</taxon>
        <taxon>Tracheophyta</taxon>
        <taxon>Spermatophyta</taxon>
        <taxon>Magnoliopsida</taxon>
        <taxon>eudicotyledons</taxon>
        <taxon>Gunneridae</taxon>
        <taxon>Pentapetalae</taxon>
        <taxon>rosids</taxon>
        <taxon>fabids</taxon>
        <taxon>Celastrales</taxon>
        <taxon>Celastraceae</taxon>
        <taxon>Tripterygium</taxon>
    </lineage>
</organism>
<reference evidence="1 2" key="1">
    <citation type="journal article" date="2020" name="Nat. Commun.">
        <title>Genome of Tripterygium wilfordii and identification of cytochrome P450 involved in triptolide biosynthesis.</title>
        <authorList>
            <person name="Tu L."/>
            <person name="Su P."/>
            <person name="Zhang Z."/>
            <person name="Gao L."/>
            <person name="Wang J."/>
            <person name="Hu T."/>
            <person name="Zhou J."/>
            <person name="Zhang Y."/>
            <person name="Zhao Y."/>
            <person name="Liu Y."/>
            <person name="Song Y."/>
            <person name="Tong Y."/>
            <person name="Lu Y."/>
            <person name="Yang J."/>
            <person name="Xu C."/>
            <person name="Jia M."/>
            <person name="Peters R.J."/>
            <person name="Huang L."/>
            <person name="Gao W."/>
        </authorList>
    </citation>
    <scope>NUCLEOTIDE SEQUENCE [LARGE SCALE GENOMIC DNA]</scope>
    <source>
        <strain evidence="2">cv. XIE 37</strain>
        <tissue evidence="1">Leaf</tissue>
    </source>
</reference>
<gene>
    <name evidence="1" type="ORF">HS088_TW07G01154</name>
</gene>
<proteinExistence type="predicted"/>
<evidence type="ECO:0000313" key="1">
    <source>
        <dbReference type="EMBL" id="KAF5745562.1"/>
    </source>
</evidence>
<protein>
    <submittedName>
        <fullName evidence="1">Uncharacterized protein</fullName>
    </submittedName>
</protein>
<dbReference type="InParanoid" id="A0A7J7DGT8"/>
<evidence type="ECO:0000313" key="2">
    <source>
        <dbReference type="Proteomes" id="UP000593562"/>
    </source>
</evidence>
<name>A0A7J7DGT8_TRIWF</name>
<dbReference type="EMBL" id="JAAARO010000007">
    <property type="protein sequence ID" value="KAF5745562.1"/>
    <property type="molecule type" value="Genomic_DNA"/>
</dbReference>